<organism evidence="1 2">
    <name type="scientific">Paraburkholderia pallida</name>
    <dbReference type="NCBI Taxonomy" id="2547399"/>
    <lineage>
        <taxon>Bacteria</taxon>
        <taxon>Pseudomonadati</taxon>
        <taxon>Pseudomonadota</taxon>
        <taxon>Betaproteobacteria</taxon>
        <taxon>Burkholderiales</taxon>
        <taxon>Burkholderiaceae</taxon>
        <taxon>Paraburkholderia</taxon>
    </lineage>
</organism>
<dbReference type="AlphaFoldDB" id="A0A4P7CTW5"/>
<dbReference type="OrthoDB" id="8990510at2"/>
<evidence type="ECO:0000313" key="2">
    <source>
        <dbReference type="Proteomes" id="UP000295727"/>
    </source>
</evidence>
<accession>A0A4P7CTW5</accession>
<dbReference type="Proteomes" id="UP000295727">
    <property type="component" value="Chromosome 1"/>
</dbReference>
<evidence type="ECO:0000313" key="1">
    <source>
        <dbReference type="EMBL" id="QBQ98597.1"/>
    </source>
</evidence>
<reference evidence="1 2" key="1">
    <citation type="submission" date="2019-03" db="EMBL/GenBank/DDBJ databases">
        <title>Paraburkholderia sp. 7MH5, isolated from subtropical forest soil.</title>
        <authorList>
            <person name="Gao Z.-H."/>
            <person name="Qiu L.-H."/>
        </authorList>
    </citation>
    <scope>NUCLEOTIDE SEQUENCE [LARGE SCALE GENOMIC DNA]</scope>
    <source>
        <strain evidence="1 2">7MH5</strain>
    </source>
</reference>
<name>A0A4P7CTW5_9BURK</name>
<gene>
    <name evidence="1" type="ORF">E1956_11185</name>
</gene>
<evidence type="ECO:0008006" key="3">
    <source>
        <dbReference type="Google" id="ProtNLM"/>
    </source>
</evidence>
<sequence length="211" mass="23485">MRAAAHQLASRIKQIKASEPGRVVVLSPFHYVSQYANIYVVDEVRRVLGLESMAVVSGVPRDIYGNDAAIIPSLRILYTYDEKGRESRNSLGLRVIRALRRDGVAVVFSDVPPYTLAKYPMETVGVTIGGRSARVHNGVFRIGTPVDALLLPFYLSFETGRFGVRMFEPIALADAAAPQRLANDIEIARRENYPHWLYAGHPSVYHFAASR</sequence>
<dbReference type="KEGG" id="ppai:E1956_11185"/>
<dbReference type="EMBL" id="CP038148">
    <property type="protein sequence ID" value="QBQ98597.1"/>
    <property type="molecule type" value="Genomic_DNA"/>
</dbReference>
<protein>
    <recommendedName>
        <fullName evidence="3">Lipid A biosynthesis acyltransferase</fullName>
    </recommendedName>
</protein>
<proteinExistence type="predicted"/>
<keyword evidence="2" id="KW-1185">Reference proteome</keyword>